<proteinExistence type="predicted"/>
<keyword evidence="3" id="KW-1185">Reference proteome</keyword>
<dbReference type="Proteomes" id="UP001391051">
    <property type="component" value="Unassembled WGS sequence"/>
</dbReference>
<evidence type="ECO:0000313" key="2">
    <source>
        <dbReference type="EMBL" id="KAK7941562.1"/>
    </source>
</evidence>
<name>A0ABR1PX08_9PEZI</name>
<reference evidence="2 3" key="1">
    <citation type="submission" date="2023-01" db="EMBL/GenBank/DDBJ databases">
        <title>Analysis of 21 Apiospora genomes using comparative genomics revels a genus with tremendous synthesis potential of carbohydrate active enzymes and secondary metabolites.</title>
        <authorList>
            <person name="Sorensen T."/>
        </authorList>
    </citation>
    <scope>NUCLEOTIDE SEQUENCE [LARGE SCALE GENOMIC DNA]</scope>
    <source>
        <strain evidence="2 3">CBS 24483</strain>
    </source>
</reference>
<feature type="chain" id="PRO_5046893720" evidence="1">
    <location>
        <begin position="16"/>
        <end position="123"/>
    </location>
</feature>
<feature type="signal peptide" evidence="1">
    <location>
        <begin position="1"/>
        <end position="15"/>
    </location>
</feature>
<dbReference type="RefSeq" id="XP_066694314.1">
    <property type="nucleotide sequence ID" value="XM_066850171.1"/>
</dbReference>
<sequence length="123" mass="12876">MVSTILALALGAANTSPVAHAPRGELAANTAWMFQYCDATGLGGSCAKKSDDGNLQVCEDLTALGGSEVKSIKTFSGFDCWTYAESGCNGLATRYLPGTYNNPKTFKTWRCYTGSGKDAEASA</sequence>
<keyword evidence="1" id="KW-0732">Signal</keyword>
<accession>A0ABR1PX08</accession>
<protein>
    <submittedName>
        <fullName evidence="2">Uncharacterized protein</fullName>
    </submittedName>
</protein>
<evidence type="ECO:0000313" key="3">
    <source>
        <dbReference type="Proteomes" id="UP001391051"/>
    </source>
</evidence>
<dbReference type="GeneID" id="92083233"/>
<organism evidence="2 3">
    <name type="scientific">Apiospora aurea</name>
    <dbReference type="NCBI Taxonomy" id="335848"/>
    <lineage>
        <taxon>Eukaryota</taxon>
        <taxon>Fungi</taxon>
        <taxon>Dikarya</taxon>
        <taxon>Ascomycota</taxon>
        <taxon>Pezizomycotina</taxon>
        <taxon>Sordariomycetes</taxon>
        <taxon>Xylariomycetidae</taxon>
        <taxon>Amphisphaeriales</taxon>
        <taxon>Apiosporaceae</taxon>
        <taxon>Apiospora</taxon>
    </lineage>
</organism>
<gene>
    <name evidence="2" type="ORF">PG986_013949</name>
</gene>
<evidence type="ECO:0000256" key="1">
    <source>
        <dbReference type="SAM" id="SignalP"/>
    </source>
</evidence>
<dbReference type="EMBL" id="JAQQWE010000009">
    <property type="protein sequence ID" value="KAK7941562.1"/>
    <property type="molecule type" value="Genomic_DNA"/>
</dbReference>
<comment type="caution">
    <text evidence="2">The sequence shown here is derived from an EMBL/GenBank/DDBJ whole genome shotgun (WGS) entry which is preliminary data.</text>
</comment>